<protein>
    <submittedName>
        <fullName evidence="1">Uncharacterized protein</fullName>
    </submittedName>
</protein>
<dbReference type="HOGENOM" id="CLU_2633919_0_0_5"/>
<accession>A0A0D5LUN6</accession>
<name>A0A0D5LUN6_MAREN</name>
<dbReference type="PATRIC" id="fig|1486262.3.peg.4165"/>
<proteinExistence type="predicted"/>
<dbReference type="AlphaFoldDB" id="A0A0D5LUN6"/>
<sequence>MTTNTLAQRRGFSPFQEAAHKLAEYARSQSRYKARELVNMLTSQGERAARGAKPYVTIHLYIPKSGGRHRPVNLKLR</sequence>
<organism evidence="1 2">
    <name type="scientific">Martelella endophytica</name>
    <dbReference type="NCBI Taxonomy" id="1486262"/>
    <lineage>
        <taxon>Bacteria</taxon>
        <taxon>Pseudomonadati</taxon>
        <taxon>Pseudomonadota</taxon>
        <taxon>Alphaproteobacteria</taxon>
        <taxon>Hyphomicrobiales</taxon>
        <taxon>Aurantimonadaceae</taxon>
        <taxon>Martelella</taxon>
    </lineage>
</organism>
<dbReference type="KEGG" id="mey:TM49_20150"/>
<dbReference type="Proteomes" id="UP000032611">
    <property type="component" value="Chromosome"/>
</dbReference>
<dbReference type="OrthoDB" id="8116929at2"/>
<evidence type="ECO:0000313" key="2">
    <source>
        <dbReference type="Proteomes" id="UP000032611"/>
    </source>
</evidence>
<keyword evidence="2" id="KW-1185">Reference proteome</keyword>
<dbReference type="EMBL" id="CP010803">
    <property type="protein sequence ID" value="AJY47457.1"/>
    <property type="molecule type" value="Genomic_DNA"/>
</dbReference>
<reference evidence="1 2" key="1">
    <citation type="journal article" date="2015" name="Genome Announc.">
        <title>Complete genome sequence of Martelella endophytica YC6887, which has antifungal activity associated with a halophyte.</title>
        <authorList>
            <person name="Khan A."/>
            <person name="Khan H."/>
            <person name="Chung E.J."/>
            <person name="Hossain M.T."/>
            <person name="Chung Y.R."/>
        </authorList>
    </citation>
    <scope>NUCLEOTIDE SEQUENCE [LARGE SCALE GENOMIC DNA]</scope>
    <source>
        <strain evidence="1">YC6887</strain>
    </source>
</reference>
<gene>
    <name evidence="1" type="ORF">TM49_20150</name>
</gene>
<dbReference type="RefSeq" id="WP_045683850.1">
    <property type="nucleotide sequence ID" value="NZ_CP010803.1"/>
</dbReference>
<evidence type="ECO:0000313" key="1">
    <source>
        <dbReference type="EMBL" id="AJY47457.1"/>
    </source>
</evidence>